<proteinExistence type="predicted"/>
<protein>
    <recommendedName>
        <fullName evidence="1">HTH cro/C1-type domain-containing protein</fullName>
    </recommendedName>
</protein>
<dbReference type="InterPro" id="IPR010982">
    <property type="entry name" value="Lambda_DNA-bd_dom_sf"/>
</dbReference>
<evidence type="ECO:0000259" key="1">
    <source>
        <dbReference type="PROSITE" id="PS50943"/>
    </source>
</evidence>
<feature type="domain" description="HTH cro/C1-type" evidence="1">
    <location>
        <begin position="17"/>
        <end position="71"/>
    </location>
</feature>
<comment type="caution">
    <text evidence="2">The sequence shown here is derived from an EMBL/GenBank/DDBJ whole genome shotgun (WGS) entry which is preliminary data.</text>
</comment>
<dbReference type="InterPro" id="IPR001387">
    <property type="entry name" value="Cro/C1-type_HTH"/>
</dbReference>
<keyword evidence="3" id="KW-1185">Reference proteome</keyword>
<dbReference type="Pfam" id="PF01381">
    <property type="entry name" value="HTH_3"/>
    <property type="match status" value="1"/>
</dbReference>
<dbReference type="GO" id="GO:0003677">
    <property type="term" value="F:DNA binding"/>
    <property type="evidence" value="ECO:0007669"/>
    <property type="project" value="InterPro"/>
</dbReference>
<dbReference type="AlphaFoldDB" id="A0A9P2W230"/>
<dbReference type="EMBL" id="AIMD01000055">
    <property type="protein sequence ID" value="EJF92282.1"/>
    <property type="molecule type" value="Genomic_DNA"/>
</dbReference>
<dbReference type="RefSeq" id="WP_004861366.1">
    <property type="nucleotide sequence ID" value="NZ_JH725055.1"/>
</dbReference>
<dbReference type="SMART" id="SM00530">
    <property type="entry name" value="HTH_XRE"/>
    <property type="match status" value="1"/>
</dbReference>
<evidence type="ECO:0000313" key="3">
    <source>
        <dbReference type="Proteomes" id="UP000002648"/>
    </source>
</evidence>
<evidence type="ECO:0000313" key="2">
    <source>
        <dbReference type="EMBL" id="EJF92282.1"/>
    </source>
</evidence>
<dbReference type="Gene3D" id="1.10.260.40">
    <property type="entry name" value="lambda repressor-like DNA-binding domains"/>
    <property type="match status" value="1"/>
</dbReference>
<organism evidence="2 3">
    <name type="scientific">Bartonella taylorii 8TBB</name>
    <dbReference type="NCBI Taxonomy" id="1094560"/>
    <lineage>
        <taxon>Bacteria</taxon>
        <taxon>Pseudomonadati</taxon>
        <taxon>Pseudomonadota</taxon>
        <taxon>Alphaproteobacteria</taxon>
        <taxon>Hyphomicrobiales</taxon>
        <taxon>Bartonellaceae</taxon>
        <taxon>Bartonella</taxon>
    </lineage>
</organism>
<sequence>MQDKIQHSYDISIGKKIRLKREMLGISQKELGTTLGITFQQVQKYEKGINRVGAGRLQQIANVMGVEISFFYTDISTKENVLHSYDEGISSKDEHQLLKSFRKLQSKKQKAILCLISN</sequence>
<name>A0A9P2W230_BARTA</name>
<dbReference type="PROSITE" id="PS50943">
    <property type="entry name" value="HTH_CROC1"/>
    <property type="match status" value="1"/>
</dbReference>
<dbReference type="SUPFAM" id="SSF47413">
    <property type="entry name" value="lambda repressor-like DNA-binding domains"/>
    <property type="match status" value="1"/>
</dbReference>
<dbReference type="OrthoDB" id="9797172at2"/>
<dbReference type="Proteomes" id="UP000002648">
    <property type="component" value="Unassembled WGS sequence"/>
</dbReference>
<gene>
    <name evidence="2" type="ORF">ME9_01684</name>
</gene>
<accession>A0A9P2W230</accession>
<dbReference type="CDD" id="cd00093">
    <property type="entry name" value="HTH_XRE"/>
    <property type="match status" value="1"/>
</dbReference>
<reference evidence="2 3" key="1">
    <citation type="submission" date="2012-03" db="EMBL/GenBank/DDBJ databases">
        <title>The Genome Sequence of Bartonella taylorii 8TBB.</title>
        <authorList>
            <consortium name="The Broad Institute Genome Sequencing Platform"/>
            <consortium name="The Broad Institute Genome Sequencing Center for Infectious Disease"/>
            <person name="Feldgarden M."/>
            <person name="Kirby J."/>
            <person name="Kosoy M."/>
            <person name="Birtles R."/>
            <person name="Probert W.S."/>
            <person name="Chiaraviglio L."/>
            <person name="Young S.K."/>
            <person name="Zeng Q."/>
            <person name="Gargeya S."/>
            <person name="Fitzgerald M."/>
            <person name="Haas B."/>
            <person name="Abouelleil A."/>
            <person name="Alvarado L."/>
            <person name="Arachchi H.M."/>
            <person name="Berlin A."/>
            <person name="Chapman S.B."/>
            <person name="Gearin G."/>
            <person name="Goldberg J."/>
            <person name="Griggs A."/>
            <person name="Gujja S."/>
            <person name="Hansen M."/>
            <person name="Heiman D."/>
            <person name="Howarth C."/>
            <person name="Larimer J."/>
            <person name="Lui A."/>
            <person name="MacDonald P.J.P."/>
            <person name="McCowen C."/>
            <person name="Montmayeur A."/>
            <person name="Murphy C."/>
            <person name="Neiman D."/>
            <person name="Pearson M."/>
            <person name="Priest M."/>
            <person name="Roberts A."/>
            <person name="Saif S."/>
            <person name="Shea T."/>
            <person name="Sisk P."/>
            <person name="Stolte C."/>
            <person name="Sykes S."/>
            <person name="Wortman J."/>
            <person name="Nusbaum C."/>
            <person name="Birren B."/>
        </authorList>
    </citation>
    <scope>NUCLEOTIDE SEQUENCE [LARGE SCALE GENOMIC DNA]</scope>
    <source>
        <strain evidence="2 3">8TBB</strain>
    </source>
</reference>